<dbReference type="Proteomes" id="UP000007799">
    <property type="component" value="Unassembled WGS sequence"/>
</dbReference>
<dbReference type="InterPro" id="IPR036397">
    <property type="entry name" value="RNaseH_sf"/>
</dbReference>
<dbReference type="GO" id="GO:0003676">
    <property type="term" value="F:nucleic acid binding"/>
    <property type="evidence" value="ECO:0007669"/>
    <property type="project" value="InterPro"/>
</dbReference>
<feature type="region of interest" description="Disordered" evidence="1">
    <location>
        <begin position="1"/>
        <end position="130"/>
    </location>
</feature>
<sequence>MDSNTPDSHLNSDFWDPEPDPIDQHDDGHHSGGMMQPTEPAVSETDVHLDHAASPSPSLTAASDQPTDLGEVVEELEGKRSVTTQTQRLPFLPPLRKLRKPQAASKENSEPRRRITANPFDPNPRKRPRNHYTQMQKDLVIQAGESSSADARRIGALFGMPPATVKTVLYHARRKEQGLEEAHATPASSSTAPQRQRGKKAGTPRRLFPEDEEVLRELVYEHCTMTADQLADHMNLEKLRRIMISLEEQLPAEQRLRDEEKVFLGPLDRDKCLENPAVKEVYDKTHIEGTRSVYRALKRNIFTLKRVVPARTTMNSEANKQKRLAFAKELHDLLLDDNVYIVYIDEMPFYLASGRNYGWAPRGDRAVHEVLPMSTMSYRTQVAMAVSHMHGLLYGKLYPPEMQNTGGDGQKKTKKALKASYTQDHFKDFLNNLLHTLWHKRQNLQLSGTKIVFLIDSAPEHGKRATEAATQMLQACDSFHLWHEWIATGRCSMTVKFISPVSPTLNLTEFYNRSLRQRANHLRKTPDFIGKLESKDIPRGQVQKTRVKVLCDIIKRAMADLQRTALKRASEARMLEEVLHVIQLNGFLDKHWRPVQLRNNKAHSTELADSMDGDGGDDDDGDDDDDNRHPTDVDVAQEDHSANDVDQDDDDADDE</sequence>
<dbReference type="EMBL" id="GL832977">
    <property type="protein sequence ID" value="EGD77237.1"/>
    <property type="molecule type" value="Genomic_DNA"/>
</dbReference>
<feature type="compositionally biased region" description="Low complexity" evidence="1">
    <location>
        <begin position="184"/>
        <end position="193"/>
    </location>
</feature>
<name>F2UJD8_SALR5</name>
<feature type="compositionally biased region" description="Basic and acidic residues" evidence="1">
    <location>
        <begin position="626"/>
        <end position="643"/>
    </location>
</feature>
<feature type="compositionally biased region" description="Polar residues" evidence="1">
    <location>
        <begin position="1"/>
        <end position="11"/>
    </location>
</feature>
<accession>F2UJD8</accession>
<evidence type="ECO:0000313" key="2">
    <source>
        <dbReference type="EMBL" id="EGD77237.1"/>
    </source>
</evidence>
<feature type="compositionally biased region" description="Low complexity" evidence="1">
    <location>
        <begin position="52"/>
        <end position="63"/>
    </location>
</feature>
<evidence type="ECO:0000256" key="1">
    <source>
        <dbReference type="SAM" id="MobiDB-lite"/>
    </source>
</evidence>
<feature type="region of interest" description="Disordered" evidence="1">
    <location>
        <begin position="176"/>
        <end position="205"/>
    </location>
</feature>
<feature type="compositionally biased region" description="Acidic residues" evidence="1">
    <location>
        <begin position="609"/>
        <end position="625"/>
    </location>
</feature>
<keyword evidence="3" id="KW-1185">Reference proteome</keyword>
<evidence type="ECO:0000313" key="3">
    <source>
        <dbReference type="Proteomes" id="UP000007799"/>
    </source>
</evidence>
<dbReference type="AlphaFoldDB" id="F2UJD8"/>
<dbReference type="KEGG" id="sre:PTSG_12708"/>
<dbReference type="GeneID" id="16071139"/>
<feature type="compositionally biased region" description="Acidic residues" evidence="1">
    <location>
        <begin position="645"/>
        <end position="655"/>
    </location>
</feature>
<proteinExistence type="predicted"/>
<protein>
    <submittedName>
        <fullName evidence="2">Uncharacterized protein</fullName>
    </submittedName>
</protein>
<dbReference type="InParanoid" id="F2UJD8"/>
<reference evidence="2" key="1">
    <citation type="submission" date="2009-08" db="EMBL/GenBank/DDBJ databases">
        <title>Annotation of Salpingoeca rosetta.</title>
        <authorList>
            <consortium name="The Broad Institute Genome Sequencing Platform"/>
            <person name="Russ C."/>
            <person name="Cuomo C."/>
            <person name="Burger G."/>
            <person name="Gray M.W."/>
            <person name="Holland P.W.H."/>
            <person name="King N."/>
            <person name="Lang F.B.F."/>
            <person name="Roger A.J."/>
            <person name="Ruiz-Trillo I."/>
            <person name="Young S.K."/>
            <person name="Zeng Q."/>
            <person name="Gargeya S."/>
            <person name="Alvarado L."/>
            <person name="Berlin A."/>
            <person name="Chapman S.B."/>
            <person name="Chen Z."/>
            <person name="Freedman E."/>
            <person name="Gellesch M."/>
            <person name="Goldberg J."/>
            <person name="Griggs A."/>
            <person name="Gujja S."/>
            <person name="Heilman E."/>
            <person name="Heiman D."/>
            <person name="Howarth C."/>
            <person name="Mehta T."/>
            <person name="Neiman D."/>
            <person name="Pearson M."/>
            <person name="Roberts A."/>
            <person name="Saif S."/>
            <person name="Shea T."/>
            <person name="Shenoy N."/>
            <person name="Sisk P."/>
            <person name="Stolte C."/>
            <person name="Sykes S."/>
            <person name="White J."/>
            <person name="Yandava C."/>
            <person name="Haas B."/>
            <person name="Nusbaum C."/>
            <person name="Birren B."/>
        </authorList>
    </citation>
    <scope>NUCLEOTIDE SEQUENCE [LARGE SCALE GENOMIC DNA]</scope>
    <source>
        <strain evidence="2">ATCC 50818</strain>
    </source>
</reference>
<organism evidence="3">
    <name type="scientific">Salpingoeca rosetta (strain ATCC 50818 / BSB-021)</name>
    <dbReference type="NCBI Taxonomy" id="946362"/>
    <lineage>
        <taxon>Eukaryota</taxon>
        <taxon>Choanoflagellata</taxon>
        <taxon>Craspedida</taxon>
        <taxon>Salpingoecidae</taxon>
        <taxon>Salpingoeca</taxon>
    </lineage>
</organism>
<dbReference type="RefSeq" id="XP_004990581.1">
    <property type="nucleotide sequence ID" value="XM_004990524.1"/>
</dbReference>
<gene>
    <name evidence="2" type="ORF">PTSG_12708</name>
</gene>
<feature type="region of interest" description="Disordered" evidence="1">
    <location>
        <begin position="603"/>
        <end position="655"/>
    </location>
</feature>
<dbReference type="eggNOG" id="ENOG502SKXZ">
    <property type="taxonomic scope" value="Eukaryota"/>
</dbReference>
<dbReference type="Gene3D" id="3.30.420.10">
    <property type="entry name" value="Ribonuclease H-like superfamily/Ribonuclease H"/>
    <property type="match status" value="1"/>
</dbReference>